<dbReference type="Proteomes" id="UP001597453">
    <property type="component" value="Unassembled WGS sequence"/>
</dbReference>
<protein>
    <submittedName>
        <fullName evidence="4">4'-phosphopantetheinyl transferase family protein</fullName>
    </submittedName>
</protein>
<gene>
    <name evidence="4" type="ORF">ACFSUQ_00140</name>
</gene>
<keyword evidence="5" id="KW-1185">Reference proteome</keyword>
<dbReference type="EMBL" id="JBHUNF010000001">
    <property type="protein sequence ID" value="MFD2673720.1"/>
    <property type="molecule type" value="Genomic_DNA"/>
</dbReference>
<keyword evidence="1 4" id="KW-0808">Transferase</keyword>
<dbReference type="RefSeq" id="WP_083524413.1">
    <property type="nucleotide sequence ID" value="NZ_JBHUNF010000001.1"/>
</dbReference>
<dbReference type="Pfam" id="PF01648">
    <property type="entry name" value="ACPS"/>
    <property type="match status" value="1"/>
</dbReference>
<evidence type="ECO:0000313" key="4">
    <source>
        <dbReference type="EMBL" id="MFD2673720.1"/>
    </source>
</evidence>
<dbReference type="InterPro" id="IPR008278">
    <property type="entry name" value="4-PPantetheinyl_Trfase_dom"/>
</dbReference>
<organism evidence="4 5">
    <name type="scientific">Gulosibacter bifidus</name>
    <dbReference type="NCBI Taxonomy" id="272239"/>
    <lineage>
        <taxon>Bacteria</taxon>
        <taxon>Bacillati</taxon>
        <taxon>Actinomycetota</taxon>
        <taxon>Actinomycetes</taxon>
        <taxon>Micrococcales</taxon>
        <taxon>Microbacteriaceae</taxon>
        <taxon>Gulosibacter</taxon>
    </lineage>
</organism>
<sequence>MTSRPQQLRVDVHVAILVGGNVDADAALRTLVTRISGRDPGHPTRSCRSCGSSNHGRPVFRTPTHEPTTCHRRRTHHYVSISRTRDRDVTALAYCPTHPVGIDIETVNAAAFDGFDAVALHPYEHCENDRERTQLWVRKEALLKAHGTGLATDPRRIQLAATGEIIAGPLGTVTDLDLPASAPGIECQAAIAVTLPHADVHCHVWQLPNR</sequence>
<evidence type="ECO:0000256" key="1">
    <source>
        <dbReference type="ARBA" id="ARBA00022679"/>
    </source>
</evidence>
<proteinExistence type="predicted"/>
<comment type="caution">
    <text evidence="4">The sequence shown here is derived from an EMBL/GenBank/DDBJ whole genome shotgun (WGS) entry which is preliminary data.</text>
</comment>
<feature type="domain" description="4'-phosphopantetheinyl transferase" evidence="3">
    <location>
        <begin position="99"/>
        <end position="160"/>
    </location>
</feature>
<evidence type="ECO:0000256" key="2">
    <source>
        <dbReference type="SAM" id="MobiDB-lite"/>
    </source>
</evidence>
<dbReference type="InterPro" id="IPR037143">
    <property type="entry name" value="4-PPantetheinyl_Trfase_dom_sf"/>
</dbReference>
<accession>A0ABW5RF58</accession>
<reference evidence="5" key="1">
    <citation type="journal article" date="2019" name="Int. J. Syst. Evol. Microbiol.">
        <title>The Global Catalogue of Microorganisms (GCM) 10K type strain sequencing project: providing services to taxonomists for standard genome sequencing and annotation.</title>
        <authorList>
            <consortium name="The Broad Institute Genomics Platform"/>
            <consortium name="The Broad Institute Genome Sequencing Center for Infectious Disease"/>
            <person name="Wu L."/>
            <person name="Ma J."/>
        </authorList>
    </citation>
    <scope>NUCLEOTIDE SEQUENCE [LARGE SCALE GENOMIC DNA]</scope>
    <source>
        <strain evidence="5">TISTR 1511</strain>
    </source>
</reference>
<evidence type="ECO:0000313" key="5">
    <source>
        <dbReference type="Proteomes" id="UP001597453"/>
    </source>
</evidence>
<dbReference type="Gene3D" id="3.90.470.20">
    <property type="entry name" value="4'-phosphopantetheinyl transferase domain"/>
    <property type="match status" value="1"/>
</dbReference>
<evidence type="ECO:0000259" key="3">
    <source>
        <dbReference type="Pfam" id="PF01648"/>
    </source>
</evidence>
<feature type="region of interest" description="Disordered" evidence="2">
    <location>
        <begin position="37"/>
        <end position="68"/>
    </location>
</feature>
<dbReference type="GO" id="GO:0016740">
    <property type="term" value="F:transferase activity"/>
    <property type="evidence" value="ECO:0007669"/>
    <property type="project" value="UniProtKB-KW"/>
</dbReference>
<dbReference type="SUPFAM" id="SSF56214">
    <property type="entry name" value="4'-phosphopantetheinyl transferase"/>
    <property type="match status" value="1"/>
</dbReference>
<name>A0ABW5RF58_9MICO</name>
<feature type="compositionally biased region" description="Polar residues" evidence="2">
    <location>
        <begin position="46"/>
        <end position="55"/>
    </location>
</feature>